<feature type="transmembrane region" description="Helical" evidence="16">
    <location>
        <begin position="577"/>
        <end position="596"/>
    </location>
</feature>
<proteinExistence type="inferred from homology"/>
<dbReference type="InterPro" id="IPR001750">
    <property type="entry name" value="ND/Mrp_TM"/>
</dbReference>
<dbReference type="InterPro" id="IPR003945">
    <property type="entry name" value="NU5C-like"/>
</dbReference>
<keyword evidence="11 16" id="KW-0520">NAD</keyword>
<keyword evidence="10 16" id="KW-1133">Transmembrane helix</keyword>
<dbReference type="GO" id="GO:0008137">
    <property type="term" value="F:NADH dehydrogenase (ubiquinone) activity"/>
    <property type="evidence" value="ECO:0007669"/>
    <property type="project" value="UniProtKB-EC"/>
</dbReference>
<evidence type="ECO:0000256" key="8">
    <source>
        <dbReference type="ARBA" id="ARBA00022967"/>
    </source>
</evidence>
<sequence length="597" mass="66486">MLIGIISFTSLFLIVLYNVFNNYNKGLIQVLFNSSLISSLILLYWFITDNPSYIININWFYWNLNTISLSLIIDPTFILFSTIAIFVSWSIVEYSTYYMVNDPNRRSFDNILILFLAFMLILISSNNLFTLFIGWEGVGILSFILISWWSTRATANSSALLAIIYNRIGDSGLILFMAISLLNFNSLNLNEIIQLNNINNLPNIAILGIILAASGKSAQFILHPWLPAAMEGPTPVSALLHSSTMVVAGVFLLYRCSPLLLSLTWALPLICIIGAITALFAASSALFQYDIKKIIAYSTTSQLGLMIIALGINAPNLALFHICTHAFFKALLFLCSGSIIHSLNNEQDIRKMSFSNISLPLTNSCIIVGSLALCGLPFLAGYYSKDLILENSQNYVTNNISIIMALIATLFTAIYSLRLIYYLAFPNLNTGPLNPITEENSNLINPIIRLTTGVFCSGWALSLSTFNNLLINLPHINKLIPLLMTLSVISLIQILLTLHPLNNTPRLLSLFNFFSSEWYYNRILQPTFLNLSLNLSTWGVLRTLDQGWITLIGAGGISASVLQIIPTIQKTQSANISSYISHLSLFTLAFFLLINFY</sequence>
<evidence type="ECO:0000256" key="14">
    <source>
        <dbReference type="ARBA" id="ARBA00023136"/>
    </source>
</evidence>
<feature type="transmembrane region" description="Helical" evidence="16">
    <location>
        <begin position="108"/>
        <end position="125"/>
    </location>
</feature>
<protein>
    <recommendedName>
        <fullName evidence="3 16">NADH-ubiquinone oxidoreductase chain 5</fullName>
        <ecNumber evidence="2 16">7.1.1.2</ecNumber>
    </recommendedName>
</protein>
<feature type="transmembrane region" description="Helical" evidence="16">
    <location>
        <begin position="204"/>
        <end position="222"/>
    </location>
</feature>
<comment type="similarity">
    <text evidence="16">Belongs to the complex I subunit 5 family.</text>
</comment>
<feature type="transmembrane region" description="Helical" evidence="16">
    <location>
        <begin position="260"/>
        <end position="282"/>
    </location>
</feature>
<dbReference type="InterPro" id="IPR001516">
    <property type="entry name" value="Proton_antipo_N"/>
</dbReference>
<evidence type="ECO:0000256" key="16">
    <source>
        <dbReference type="RuleBase" id="RU003404"/>
    </source>
</evidence>
<dbReference type="PANTHER" id="PTHR42829:SF2">
    <property type="entry name" value="NADH-UBIQUINONE OXIDOREDUCTASE CHAIN 5"/>
    <property type="match status" value="1"/>
</dbReference>
<evidence type="ECO:0000256" key="1">
    <source>
        <dbReference type="ARBA" id="ARBA00004448"/>
    </source>
</evidence>
<dbReference type="NCBIfam" id="TIGR01974">
    <property type="entry name" value="NDH_I_L"/>
    <property type="match status" value="1"/>
</dbReference>
<feature type="transmembrane region" description="Helical" evidence="16">
    <location>
        <begin position="361"/>
        <end position="380"/>
    </location>
</feature>
<feature type="domain" description="NADH:quinone oxidoreductase/Mrp antiporter transmembrane" evidence="17">
    <location>
        <begin position="125"/>
        <end position="412"/>
    </location>
</feature>
<evidence type="ECO:0000313" key="20">
    <source>
        <dbReference type="EMBL" id="AYO99592.1"/>
    </source>
</evidence>
<feature type="transmembrane region" description="Helical" evidence="16">
    <location>
        <begin position="163"/>
        <end position="184"/>
    </location>
</feature>
<feature type="transmembrane region" description="Helical" evidence="16">
    <location>
        <begin position="234"/>
        <end position="254"/>
    </location>
</feature>
<feature type="transmembrane region" description="Helical" evidence="16">
    <location>
        <begin position="318"/>
        <end position="340"/>
    </location>
</feature>
<feature type="transmembrane region" description="Helical" evidence="16">
    <location>
        <begin position="400"/>
        <end position="425"/>
    </location>
</feature>
<evidence type="ECO:0000256" key="5">
    <source>
        <dbReference type="ARBA" id="ARBA00022660"/>
    </source>
</evidence>
<feature type="transmembrane region" description="Helical" evidence="16">
    <location>
        <begin position="67"/>
        <end position="87"/>
    </location>
</feature>
<dbReference type="AlphaFoldDB" id="A0A3G2WK13"/>
<dbReference type="Pfam" id="PF06455">
    <property type="entry name" value="NADH5_C"/>
    <property type="match status" value="1"/>
</dbReference>
<feature type="domain" description="NADH-Ubiquinone oxidoreductase (complex I) chain 5 N-terminal" evidence="18">
    <location>
        <begin position="59"/>
        <end position="108"/>
    </location>
</feature>
<keyword evidence="12 16" id="KW-0830">Ubiquinone</keyword>
<feature type="transmembrane region" description="Helical" evidence="16">
    <location>
        <begin position="547"/>
        <end position="565"/>
    </location>
</feature>
<gene>
    <name evidence="20" type="primary">nad5</name>
</gene>
<dbReference type="EMBL" id="MH671875">
    <property type="protein sequence ID" value="AYO99592.1"/>
    <property type="molecule type" value="Genomic_DNA"/>
</dbReference>
<keyword evidence="6 16" id="KW-0812">Transmembrane</keyword>
<evidence type="ECO:0000256" key="15">
    <source>
        <dbReference type="ARBA" id="ARBA00049551"/>
    </source>
</evidence>
<name>A0A3G2WK13_9ECHI</name>
<keyword evidence="5" id="KW-0679">Respiratory chain</keyword>
<feature type="transmembrane region" description="Helical" evidence="16">
    <location>
        <begin position="6"/>
        <end position="23"/>
    </location>
</feature>
<geneLocation type="mitochondrion" evidence="20"/>
<keyword evidence="13 16" id="KW-0496">Mitochondrion</keyword>
<comment type="subcellular location">
    <subcellularLocation>
        <location evidence="1">Mitochondrion inner membrane</location>
        <topology evidence="1">Multi-pass membrane protein</topology>
    </subcellularLocation>
</comment>
<dbReference type="PANTHER" id="PTHR42829">
    <property type="entry name" value="NADH-UBIQUINONE OXIDOREDUCTASE CHAIN 5"/>
    <property type="match status" value="1"/>
</dbReference>
<evidence type="ECO:0000259" key="18">
    <source>
        <dbReference type="Pfam" id="PF00662"/>
    </source>
</evidence>
<keyword evidence="4 16" id="KW-0813">Transport</keyword>
<evidence type="ECO:0000259" key="17">
    <source>
        <dbReference type="Pfam" id="PF00361"/>
    </source>
</evidence>
<keyword evidence="9" id="KW-0249">Electron transport</keyword>
<organism evidence="20">
    <name type="scientific">Ophioplinthus gelida</name>
    <dbReference type="NCBI Taxonomy" id="696348"/>
    <lineage>
        <taxon>Eukaryota</taxon>
        <taxon>Metazoa</taxon>
        <taxon>Echinodermata</taxon>
        <taxon>Eleutherozoa</taxon>
        <taxon>Asterozoa</taxon>
        <taxon>Ophiuroidea</taxon>
        <taxon>Myophiuroidea</taxon>
        <taxon>Metophiurida</taxon>
        <taxon>Ophintegrida</taxon>
        <taxon>Amphilepidida</taxon>
        <taxon>Ophiurina</taxon>
        <taxon>Chilophiurina</taxon>
        <taxon>Ophiuridae</taxon>
        <taxon>Ophiurinae</taxon>
        <taxon>Ophioplinthus</taxon>
    </lineage>
</organism>
<dbReference type="Pfam" id="PF00662">
    <property type="entry name" value="Proton_antipo_N"/>
    <property type="match status" value="1"/>
</dbReference>
<dbReference type="InterPro" id="IPR010934">
    <property type="entry name" value="NADH_DH_su5_C"/>
</dbReference>
<evidence type="ECO:0000256" key="9">
    <source>
        <dbReference type="ARBA" id="ARBA00022982"/>
    </source>
</evidence>
<keyword evidence="7" id="KW-0999">Mitochondrion inner membrane</keyword>
<evidence type="ECO:0000256" key="2">
    <source>
        <dbReference type="ARBA" id="ARBA00012944"/>
    </source>
</evidence>
<dbReference type="Pfam" id="PF00361">
    <property type="entry name" value="Proton_antipo_M"/>
    <property type="match status" value="1"/>
</dbReference>
<feature type="transmembrane region" description="Helical" evidence="16">
    <location>
        <begin position="30"/>
        <end position="47"/>
    </location>
</feature>
<keyword evidence="14 16" id="KW-0472">Membrane</keyword>
<accession>A0A3G2WK13</accession>
<dbReference type="GO" id="GO:0003954">
    <property type="term" value="F:NADH dehydrogenase activity"/>
    <property type="evidence" value="ECO:0007669"/>
    <property type="project" value="TreeGrafter"/>
</dbReference>
<evidence type="ECO:0000256" key="6">
    <source>
        <dbReference type="ARBA" id="ARBA00022692"/>
    </source>
</evidence>
<evidence type="ECO:0000256" key="7">
    <source>
        <dbReference type="ARBA" id="ARBA00022792"/>
    </source>
</evidence>
<dbReference type="EC" id="7.1.1.2" evidence="2 16"/>
<evidence type="ECO:0000256" key="11">
    <source>
        <dbReference type="ARBA" id="ARBA00023027"/>
    </source>
</evidence>
<evidence type="ECO:0000256" key="12">
    <source>
        <dbReference type="ARBA" id="ARBA00023075"/>
    </source>
</evidence>
<feature type="transmembrane region" description="Helical" evidence="16">
    <location>
        <begin position="479"/>
        <end position="498"/>
    </location>
</feature>
<evidence type="ECO:0000256" key="3">
    <source>
        <dbReference type="ARBA" id="ARBA00021096"/>
    </source>
</evidence>
<dbReference type="InterPro" id="IPR018393">
    <property type="entry name" value="NADHpl_OxRdtase_5_subgr"/>
</dbReference>
<feature type="transmembrane region" description="Helical" evidence="16">
    <location>
        <begin position="294"/>
        <end position="312"/>
    </location>
</feature>
<dbReference type="GO" id="GO:0042773">
    <property type="term" value="P:ATP synthesis coupled electron transport"/>
    <property type="evidence" value="ECO:0007669"/>
    <property type="project" value="InterPro"/>
</dbReference>
<comment type="function">
    <text evidence="16">Core subunit of the mitochondrial membrane respiratory chain NADH dehydrogenase (Complex I) which catalyzes electron transfer from NADH through the respiratory chain, using ubiquinone as an electron acceptor. Essential for the catalytic activity and assembly of complex I.</text>
</comment>
<evidence type="ECO:0000256" key="4">
    <source>
        <dbReference type="ARBA" id="ARBA00022448"/>
    </source>
</evidence>
<feature type="transmembrane region" description="Helical" evidence="16">
    <location>
        <begin position="446"/>
        <end position="467"/>
    </location>
</feature>
<dbReference type="PRINTS" id="PR01434">
    <property type="entry name" value="NADHDHGNASE5"/>
</dbReference>
<evidence type="ECO:0000256" key="13">
    <source>
        <dbReference type="ARBA" id="ARBA00023128"/>
    </source>
</evidence>
<keyword evidence="8" id="KW-1278">Translocase</keyword>
<comment type="catalytic activity">
    <reaction evidence="15 16">
        <text>a ubiquinone + NADH + 5 H(+)(in) = a ubiquinol + NAD(+) + 4 H(+)(out)</text>
        <dbReference type="Rhea" id="RHEA:29091"/>
        <dbReference type="Rhea" id="RHEA-COMP:9565"/>
        <dbReference type="Rhea" id="RHEA-COMP:9566"/>
        <dbReference type="ChEBI" id="CHEBI:15378"/>
        <dbReference type="ChEBI" id="CHEBI:16389"/>
        <dbReference type="ChEBI" id="CHEBI:17976"/>
        <dbReference type="ChEBI" id="CHEBI:57540"/>
        <dbReference type="ChEBI" id="CHEBI:57945"/>
        <dbReference type="EC" id="7.1.1.2"/>
    </reaction>
</comment>
<dbReference type="GO" id="GO:0015990">
    <property type="term" value="P:electron transport coupled proton transport"/>
    <property type="evidence" value="ECO:0007669"/>
    <property type="project" value="TreeGrafter"/>
</dbReference>
<reference evidence="20" key="1">
    <citation type="journal article" date="2018" name="Mol. Phylogenet. Evol.">
        <title>Conservation of mitochondrial genome arrangements in brittle stars (Echinodermata, Ophiuroidea).</title>
        <authorList>
            <person name="Galaska M.P."/>
            <person name="Li Y."/>
            <person name="Kocot K.M."/>
            <person name="Mahon A.R."/>
            <person name="Halanych K.M."/>
        </authorList>
    </citation>
    <scope>NUCLEOTIDE SEQUENCE</scope>
    <source>
        <strain evidence="20">Op995.3E.2</strain>
    </source>
</reference>
<dbReference type="GO" id="GO:0005743">
    <property type="term" value="C:mitochondrial inner membrane"/>
    <property type="evidence" value="ECO:0007669"/>
    <property type="project" value="UniProtKB-SubCell"/>
</dbReference>
<evidence type="ECO:0000256" key="10">
    <source>
        <dbReference type="ARBA" id="ARBA00022989"/>
    </source>
</evidence>
<evidence type="ECO:0000259" key="19">
    <source>
        <dbReference type="Pfam" id="PF06455"/>
    </source>
</evidence>
<feature type="domain" description="NADH dehydrogenase subunit 5 C-terminal" evidence="19">
    <location>
        <begin position="415"/>
        <end position="593"/>
    </location>
</feature>